<sequence length="60" mass="7069">MTEPIFKLFGEGAKKLIKALKEGKLLRYKQEYIEGRICVKIFVLEEEDQLRKKEVDNALK</sequence>
<gene>
    <name evidence="1" type="ORF">LCGC14_3107310</name>
</gene>
<proteinExistence type="predicted"/>
<organism evidence="1">
    <name type="scientific">marine sediment metagenome</name>
    <dbReference type="NCBI Taxonomy" id="412755"/>
    <lineage>
        <taxon>unclassified sequences</taxon>
        <taxon>metagenomes</taxon>
        <taxon>ecological metagenomes</taxon>
    </lineage>
</organism>
<accession>A0A0F8WUV9</accession>
<name>A0A0F8WUV9_9ZZZZ</name>
<comment type="caution">
    <text evidence="1">The sequence shown here is derived from an EMBL/GenBank/DDBJ whole genome shotgun (WGS) entry which is preliminary data.</text>
</comment>
<dbReference type="EMBL" id="LAZR01067142">
    <property type="protein sequence ID" value="KKK52200.1"/>
    <property type="molecule type" value="Genomic_DNA"/>
</dbReference>
<evidence type="ECO:0000313" key="1">
    <source>
        <dbReference type="EMBL" id="KKK52200.1"/>
    </source>
</evidence>
<reference evidence="1" key="1">
    <citation type="journal article" date="2015" name="Nature">
        <title>Complex archaea that bridge the gap between prokaryotes and eukaryotes.</title>
        <authorList>
            <person name="Spang A."/>
            <person name="Saw J.H."/>
            <person name="Jorgensen S.L."/>
            <person name="Zaremba-Niedzwiedzka K."/>
            <person name="Martijn J."/>
            <person name="Lind A.E."/>
            <person name="van Eijk R."/>
            <person name="Schleper C."/>
            <person name="Guy L."/>
            <person name="Ettema T.J."/>
        </authorList>
    </citation>
    <scope>NUCLEOTIDE SEQUENCE</scope>
</reference>
<dbReference type="AlphaFoldDB" id="A0A0F8WUV9"/>
<protein>
    <submittedName>
        <fullName evidence="1">Uncharacterized protein</fullName>
    </submittedName>
</protein>